<dbReference type="AlphaFoldDB" id="A0A0A8X536"/>
<reference evidence="2 3" key="1">
    <citation type="submission" date="2013-06" db="EMBL/GenBank/DDBJ databases">
        <title>Whole genome shotgun sequence of Bacillus selenatarsenatis SF-1.</title>
        <authorList>
            <person name="Kuroda M."/>
            <person name="Sei K."/>
            <person name="Yamashita M."/>
            <person name="Ike M."/>
        </authorList>
    </citation>
    <scope>NUCLEOTIDE SEQUENCE [LARGE SCALE GENOMIC DNA]</scope>
    <source>
        <strain evidence="2 3">SF-1</strain>
    </source>
</reference>
<dbReference type="STRING" id="1321606.SAMD00020551_3246"/>
<evidence type="ECO:0000313" key="3">
    <source>
        <dbReference type="Proteomes" id="UP000031014"/>
    </source>
</evidence>
<dbReference type="InterPro" id="IPR016181">
    <property type="entry name" value="Acyl_CoA_acyltransferase"/>
</dbReference>
<comment type="caution">
    <text evidence="2">The sequence shown here is derived from an EMBL/GenBank/DDBJ whole genome shotgun (WGS) entry which is preliminary data.</text>
</comment>
<dbReference type="Gene3D" id="3.40.630.30">
    <property type="match status" value="1"/>
</dbReference>
<organism evidence="2 3">
    <name type="scientific">Mesobacillus selenatarsenatis (strain DSM 18680 / JCM 14380 / FERM P-15431 / SF-1)</name>
    <dbReference type="NCBI Taxonomy" id="1321606"/>
    <lineage>
        <taxon>Bacteria</taxon>
        <taxon>Bacillati</taxon>
        <taxon>Bacillota</taxon>
        <taxon>Bacilli</taxon>
        <taxon>Bacillales</taxon>
        <taxon>Bacillaceae</taxon>
        <taxon>Mesobacillus</taxon>
    </lineage>
</organism>
<dbReference type="Pfam" id="PF00583">
    <property type="entry name" value="Acetyltransf_1"/>
    <property type="match status" value="1"/>
</dbReference>
<keyword evidence="3" id="KW-1185">Reference proteome</keyword>
<dbReference type="InterPro" id="IPR000182">
    <property type="entry name" value="GNAT_dom"/>
</dbReference>
<feature type="domain" description="N-acetyltransferase" evidence="1">
    <location>
        <begin position="1"/>
        <end position="39"/>
    </location>
</feature>
<name>A0A0A8X536_MESS1</name>
<proteinExistence type="predicted"/>
<gene>
    <name evidence="2" type="ORF">SAMD00020551_3246</name>
</gene>
<dbReference type="EMBL" id="BASE01000073">
    <property type="protein sequence ID" value="GAM15090.1"/>
    <property type="molecule type" value="Genomic_DNA"/>
</dbReference>
<dbReference type="Proteomes" id="UP000031014">
    <property type="component" value="Unassembled WGS sequence"/>
</dbReference>
<dbReference type="PROSITE" id="PS51186">
    <property type="entry name" value="GNAT"/>
    <property type="match status" value="1"/>
</dbReference>
<protein>
    <recommendedName>
        <fullName evidence="1">N-acetyltransferase domain-containing protein</fullName>
    </recommendedName>
</protein>
<dbReference type="SUPFAM" id="SSF55729">
    <property type="entry name" value="Acyl-CoA N-acyltransferases (Nat)"/>
    <property type="match status" value="1"/>
</dbReference>
<evidence type="ECO:0000313" key="2">
    <source>
        <dbReference type="EMBL" id="GAM15090.1"/>
    </source>
</evidence>
<dbReference type="GO" id="GO:0016747">
    <property type="term" value="F:acyltransferase activity, transferring groups other than amino-acyl groups"/>
    <property type="evidence" value="ECO:0007669"/>
    <property type="project" value="InterPro"/>
</dbReference>
<sequence>MLDYGFGILNMHRIELEVFAYNPRAIHVYEKLGFKQEEI</sequence>
<evidence type="ECO:0000259" key="1">
    <source>
        <dbReference type="PROSITE" id="PS51186"/>
    </source>
</evidence>
<accession>A0A0A8X536</accession>